<dbReference type="EMBL" id="QRAV01000033">
    <property type="protein sequence ID" value="RDL12672.1"/>
    <property type="molecule type" value="Genomic_DNA"/>
</dbReference>
<sequence>MVVPWKAMGALALVMIGASSAWQFQDWHYGRQLAEQARLQAESLNQLA</sequence>
<comment type="caution">
    <text evidence="1">The sequence shown here is derived from an EMBL/GenBank/DDBJ whole genome shotgun (WGS) entry which is preliminary data.</text>
</comment>
<evidence type="ECO:0008006" key="3">
    <source>
        <dbReference type="Google" id="ProtNLM"/>
    </source>
</evidence>
<dbReference type="AlphaFoldDB" id="A0A370S0H9"/>
<organism evidence="1 2">
    <name type="scientific">Pseudomonas jessenii</name>
    <dbReference type="NCBI Taxonomy" id="77298"/>
    <lineage>
        <taxon>Bacteria</taxon>
        <taxon>Pseudomonadati</taxon>
        <taxon>Pseudomonadota</taxon>
        <taxon>Gammaproteobacteria</taxon>
        <taxon>Pseudomonadales</taxon>
        <taxon>Pseudomonadaceae</taxon>
        <taxon>Pseudomonas</taxon>
    </lineage>
</organism>
<accession>A0A370S0H9</accession>
<reference evidence="1 2" key="1">
    <citation type="submission" date="2018-07" db="EMBL/GenBank/DDBJ databases">
        <title>Genome sequencing of rice bacterial endophytes.</title>
        <authorList>
            <person name="Venturi V."/>
        </authorList>
    </citation>
    <scope>NUCLEOTIDE SEQUENCE [LARGE SCALE GENOMIC DNA]</scope>
    <source>
        <strain evidence="1 2">E2333</strain>
    </source>
</reference>
<gene>
    <name evidence="1" type="ORF">DEU51_1336</name>
</gene>
<proteinExistence type="predicted"/>
<evidence type="ECO:0000313" key="2">
    <source>
        <dbReference type="Proteomes" id="UP000255365"/>
    </source>
</evidence>
<dbReference type="Proteomes" id="UP000255365">
    <property type="component" value="Unassembled WGS sequence"/>
</dbReference>
<name>A0A370S0H9_PSEJE</name>
<evidence type="ECO:0000313" key="1">
    <source>
        <dbReference type="EMBL" id="RDL12672.1"/>
    </source>
</evidence>
<protein>
    <recommendedName>
        <fullName evidence="3">Lysis protein</fullName>
    </recommendedName>
</protein>